<evidence type="ECO:0000313" key="3">
    <source>
        <dbReference type="EMBL" id="PAU84613.1"/>
    </source>
</evidence>
<accession>A0A2A2FJ83</accession>
<evidence type="ECO:0000256" key="1">
    <source>
        <dbReference type="SAM" id="Phobius"/>
    </source>
</evidence>
<feature type="transmembrane region" description="Helical" evidence="1">
    <location>
        <begin position="21"/>
        <end position="39"/>
    </location>
</feature>
<dbReference type="EMBL" id="NSKC01000002">
    <property type="protein sequence ID" value="PAU84613.1"/>
    <property type="molecule type" value="Genomic_DNA"/>
</dbReference>
<sequence length="78" mass="8681">MSSLISRTPLHARKRALAKTLCYRALMVAITVLVAWVVVGDVSDAVNIGLVANVVKTITYYSYERLWDRVSWGVADRA</sequence>
<comment type="caution">
    <text evidence="3">The sequence shown here is derived from an EMBL/GenBank/DDBJ whole genome shotgun (WGS) entry which is preliminary data.</text>
</comment>
<dbReference type="Proteomes" id="UP000218083">
    <property type="component" value="Unassembled WGS sequence"/>
</dbReference>
<dbReference type="InterPro" id="IPR018638">
    <property type="entry name" value="DUF2061_membrane"/>
</dbReference>
<evidence type="ECO:0000313" key="4">
    <source>
        <dbReference type="Proteomes" id="UP000218083"/>
    </source>
</evidence>
<keyword evidence="1" id="KW-0812">Transmembrane</keyword>
<organism evidence="3 4">
    <name type="scientific">Halorubrum salipaludis</name>
    <dbReference type="NCBI Taxonomy" id="2032630"/>
    <lineage>
        <taxon>Archaea</taxon>
        <taxon>Methanobacteriati</taxon>
        <taxon>Methanobacteriota</taxon>
        <taxon>Stenosarchaea group</taxon>
        <taxon>Halobacteria</taxon>
        <taxon>Halobacteriales</taxon>
        <taxon>Haloferacaceae</taxon>
        <taxon>Halorubrum</taxon>
    </lineage>
</organism>
<dbReference type="AlphaFoldDB" id="A0A2A2FJ83"/>
<gene>
    <name evidence="3" type="ORF">CK500_03620</name>
</gene>
<dbReference type="OrthoDB" id="322944at2157"/>
<proteinExistence type="predicted"/>
<keyword evidence="1" id="KW-0472">Membrane</keyword>
<reference evidence="3 4" key="1">
    <citation type="submission" date="2017-08" db="EMBL/GenBank/DDBJ databases">
        <title>The strain WRN001 was isolated from Binhai saline alkaline soil, Tianjin, China.</title>
        <authorList>
            <person name="Liu D."/>
            <person name="Zhang G."/>
        </authorList>
    </citation>
    <scope>NUCLEOTIDE SEQUENCE [LARGE SCALE GENOMIC DNA]</scope>
    <source>
        <strain evidence="3 4">WN019</strain>
    </source>
</reference>
<dbReference type="Pfam" id="PF09834">
    <property type="entry name" value="DUF2061"/>
    <property type="match status" value="1"/>
</dbReference>
<name>A0A2A2FJ83_9EURY</name>
<evidence type="ECO:0000259" key="2">
    <source>
        <dbReference type="Pfam" id="PF09834"/>
    </source>
</evidence>
<keyword evidence="4" id="KW-1185">Reference proteome</keyword>
<keyword evidence="1" id="KW-1133">Transmembrane helix</keyword>
<feature type="domain" description="DUF2061" evidence="2">
    <location>
        <begin position="17"/>
        <end position="68"/>
    </location>
</feature>
<dbReference type="RefSeq" id="WP_095635887.1">
    <property type="nucleotide sequence ID" value="NZ_NSKC01000002.1"/>
</dbReference>
<protein>
    <recommendedName>
        <fullName evidence="2">DUF2061 domain-containing protein</fullName>
    </recommendedName>
</protein>